<dbReference type="Gene3D" id="2.130.10.10">
    <property type="entry name" value="YVTN repeat-like/Quinoprotein amine dehydrogenase"/>
    <property type="match status" value="1"/>
</dbReference>
<name>A0A6C2YS12_9BACT</name>
<dbReference type="EMBL" id="LR593887">
    <property type="protein sequence ID" value="VTS06258.1"/>
    <property type="molecule type" value="Genomic_DNA"/>
</dbReference>
<feature type="chain" id="PRO_5036383919" description="Pyrrolo-quinoline quinone repeat domain-containing protein" evidence="1">
    <location>
        <begin position="22"/>
        <end position="437"/>
    </location>
</feature>
<dbReference type="InterPro" id="IPR011047">
    <property type="entry name" value="Quinoprotein_ADH-like_sf"/>
</dbReference>
<evidence type="ECO:0000313" key="4">
    <source>
        <dbReference type="Proteomes" id="UP000464378"/>
    </source>
</evidence>
<dbReference type="RefSeq" id="WP_162659533.1">
    <property type="nucleotide sequence ID" value="NZ_LR593887.1"/>
</dbReference>
<dbReference type="InParanoid" id="A0A6C2YS12"/>
<dbReference type="SUPFAM" id="SSF50998">
    <property type="entry name" value="Quinoprotein alcohol dehydrogenase-like"/>
    <property type="match status" value="1"/>
</dbReference>
<evidence type="ECO:0000313" key="3">
    <source>
        <dbReference type="EMBL" id="VIP04448.1"/>
    </source>
</evidence>
<evidence type="ECO:0000256" key="1">
    <source>
        <dbReference type="SAM" id="SignalP"/>
    </source>
</evidence>
<organism evidence="3">
    <name type="scientific">Tuwongella immobilis</name>
    <dbReference type="NCBI Taxonomy" id="692036"/>
    <lineage>
        <taxon>Bacteria</taxon>
        <taxon>Pseudomonadati</taxon>
        <taxon>Planctomycetota</taxon>
        <taxon>Planctomycetia</taxon>
        <taxon>Gemmatales</taxon>
        <taxon>Gemmataceae</taxon>
        <taxon>Tuwongella</taxon>
    </lineage>
</organism>
<sequence>MRRRFGWAVLSLAMGAGAVLAGDWPQYRGPNRDAHSPERGLLATWPKAGPKLLWSLSSLGTGYAGPSIAGNQLIVPGVVDQRETLQAYTLSADGKSPPKLAWTREIGEPFQWRGNSWNAGPNVAATIAGETVYALGGFGDLLAVDRKSGAERWRVSLPKDLGGEVNPIGGGLEEPTPLGWGYAGAPLVDGDRVIVSPGGKSGLLAALDAKTGKVVWQSREVREQTSYASPMLLTHNGQSQIVQVVNSGIVAVAADTGKLLWRYVRAKPYDDVVVTTPVIDRGWIFSSVGFGQGSDLIRIPEAANSGEPTTIFSKKQTQNRDGGLVRVGDYLYGHAEDLGWFCQEFRTGKVIWSDKRILGRGSIVAVDAKLICCSERGEVALIDATPEGWTERGRFALPKASRNRLPNGGVWTHPVIADGKLWLRDQESLFCYDLRGE</sequence>
<feature type="domain" description="Pyrrolo-quinoline quinone repeat" evidence="2">
    <location>
        <begin position="112"/>
        <end position="353"/>
    </location>
</feature>
<dbReference type="KEGG" id="tim:GMBLW1_47450"/>
<protein>
    <recommendedName>
        <fullName evidence="2">Pyrrolo-quinoline quinone repeat domain-containing protein</fullName>
    </recommendedName>
</protein>
<dbReference type="EMBL" id="LR586016">
    <property type="protein sequence ID" value="VIP04448.1"/>
    <property type="molecule type" value="Genomic_DNA"/>
</dbReference>
<keyword evidence="1" id="KW-0732">Signal</keyword>
<accession>A0A6C2YS12</accession>
<dbReference type="Proteomes" id="UP000464378">
    <property type="component" value="Chromosome"/>
</dbReference>
<dbReference type="PANTHER" id="PTHR34512">
    <property type="entry name" value="CELL SURFACE PROTEIN"/>
    <property type="match status" value="1"/>
</dbReference>
<evidence type="ECO:0000259" key="2">
    <source>
        <dbReference type="Pfam" id="PF13360"/>
    </source>
</evidence>
<dbReference type="Pfam" id="PF13360">
    <property type="entry name" value="PQQ_2"/>
    <property type="match status" value="1"/>
</dbReference>
<dbReference type="InterPro" id="IPR018391">
    <property type="entry name" value="PQQ_b-propeller_rpt"/>
</dbReference>
<gene>
    <name evidence="3" type="ORF">GMBLW1_47450</name>
</gene>
<dbReference type="AlphaFoldDB" id="A0A6C2YS12"/>
<dbReference type="InterPro" id="IPR015943">
    <property type="entry name" value="WD40/YVTN_repeat-like_dom_sf"/>
</dbReference>
<keyword evidence="4" id="KW-1185">Reference proteome</keyword>
<proteinExistence type="predicted"/>
<dbReference type="PANTHER" id="PTHR34512:SF30">
    <property type="entry name" value="OUTER MEMBRANE PROTEIN ASSEMBLY FACTOR BAMB"/>
    <property type="match status" value="1"/>
</dbReference>
<feature type="signal peptide" evidence="1">
    <location>
        <begin position="1"/>
        <end position="21"/>
    </location>
</feature>
<dbReference type="InterPro" id="IPR002372">
    <property type="entry name" value="PQQ_rpt_dom"/>
</dbReference>
<dbReference type="SMART" id="SM00564">
    <property type="entry name" value="PQQ"/>
    <property type="match status" value="2"/>
</dbReference>
<reference evidence="3" key="1">
    <citation type="submission" date="2019-04" db="EMBL/GenBank/DDBJ databases">
        <authorList>
            <consortium name="Science for Life Laboratories"/>
        </authorList>
    </citation>
    <scope>NUCLEOTIDE SEQUENCE</scope>
    <source>
        <strain evidence="3">MBLW1</strain>
    </source>
</reference>